<name>A0A379K638_ECTOL</name>
<keyword evidence="1" id="KW-1133">Transmembrane helix</keyword>
<dbReference type="Pfam" id="PF16931">
    <property type="entry name" value="Phage_holin_8"/>
    <property type="match status" value="1"/>
</dbReference>
<sequence>MAEPASGTLFGIMAGLGAAALLPFINGDALLGAAFGAALITSTKKDILWWQRLLGLVVSTLGGYLFGPEVLAQTPIKSMAAGACIASVACVPLTLKFSEWIERFDIGAALRDAGSKLSSWLKGGSGK</sequence>
<dbReference type="InterPro" id="IPR032637">
    <property type="entry name" value="Phage_holin-like"/>
</dbReference>
<dbReference type="Proteomes" id="UP000254084">
    <property type="component" value="Unassembled WGS sequence"/>
</dbReference>
<evidence type="ECO:0000313" key="3">
    <source>
        <dbReference type="Proteomes" id="UP000254084"/>
    </source>
</evidence>
<dbReference type="AlphaFoldDB" id="A0A379K638"/>
<gene>
    <name evidence="2" type="ORF">NCTC10860_02122</name>
</gene>
<evidence type="ECO:0000256" key="1">
    <source>
        <dbReference type="SAM" id="Phobius"/>
    </source>
</evidence>
<keyword evidence="1" id="KW-0472">Membrane</keyword>
<evidence type="ECO:0008006" key="4">
    <source>
        <dbReference type="Google" id="ProtNLM"/>
    </source>
</evidence>
<feature type="transmembrane region" description="Helical" evidence="1">
    <location>
        <begin position="12"/>
        <end position="40"/>
    </location>
</feature>
<reference evidence="2 3" key="1">
    <citation type="submission" date="2018-06" db="EMBL/GenBank/DDBJ databases">
        <authorList>
            <consortium name="Pathogen Informatics"/>
            <person name="Doyle S."/>
        </authorList>
    </citation>
    <scope>NUCLEOTIDE SEQUENCE [LARGE SCALE GENOMIC DNA]</scope>
    <source>
        <strain evidence="2 3">NCTC10860</strain>
    </source>
</reference>
<evidence type="ECO:0000313" key="2">
    <source>
        <dbReference type="EMBL" id="SUD59809.1"/>
    </source>
</evidence>
<dbReference type="EMBL" id="UGUW01000004">
    <property type="protein sequence ID" value="SUD59809.1"/>
    <property type="molecule type" value="Genomic_DNA"/>
</dbReference>
<accession>A0A379K638</accession>
<proteinExistence type="predicted"/>
<feature type="transmembrane region" description="Helical" evidence="1">
    <location>
        <begin position="47"/>
        <end position="66"/>
    </location>
</feature>
<dbReference type="RefSeq" id="WP_084340516.1">
    <property type="nucleotide sequence ID" value="NZ_UGUW01000004.1"/>
</dbReference>
<organism evidence="2 3">
    <name type="scientific">Ectopseudomonas oleovorans</name>
    <name type="common">Pseudomonas oleovorans</name>
    <dbReference type="NCBI Taxonomy" id="301"/>
    <lineage>
        <taxon>Bacteria</taxon>
        <taxon>Pseudomonadati</taxon>
        <taxon>Pseudomonadota</taxon>
        <taxon>Gammaproteobacteria</taxon>
        <taxon>Pseudomonadales</taxon>
        <taxon>Pseudomonadaceae</taxon>
        <taxon>Ectopseudomonas</taxon>
    </lineage>
</organism>
<protein>
    <recommendedName>
        <fullName evidence="4">Phage holin</fullName>
    </recommendedName>
</protein>
<keyword evidence="1" id="KW-0812">Transmembrane</keyword>